<evidence type="ECO:0000256" key="6">
    <source>
        <dbReference type="ARBA" id="ARBA00023170"/>
    </source>
</evidence>
<dbReference type="GeneID" id="107222965"/>
<keyword evidence="6 8" id="KW-0675">Receptor</keyword>
<evidence type="ECO:0000256" key="5">
    <source>
        <dbReference type="ARBA" id="ARBA00023136"/>
    </source>
</evidence>
<dbReference type="InterPro" id="IPR013604">
    <property type="entry name" value="7TM_chemorcpt"/>
</dbReference>
<evidence type="ECO:0000256" key="4">
    <source>
        <dbReference type="ARBA" id="ARBA00022989"/>
    </source>
</evidence>
<evidence type="ECO:0000313" key="9">
    <source>
        <dbReference type="Proteomes" id="UP000829291"/>
    </source>
</evidence>
<reference evidence="10" key="1">
    <citation type="submission" date="2025-08" db="UniProtKB">
        <authorList>
            <consortium name="RefSeq"/>
        </authorList>
    </citation>
    <scope>IDENTIFICATION</scope>
    <source>
        <tissue evidence="10">Thorax and Abdomen</tissue>
    </source>
</reference>
<proteinExistence type="inferred from homology"/>
<keyword evidence="3 8" id="KW-0812">Transmembrane</keyword>
<protein>
    <recommendedName>
        <fullName evidence="8">Gustatory receptor</fullName>
    </recommendedName>
</protein>
<sequence length="553" mass="62467">MKRLGRNVAATRMRELNVALRPLRIVSQILGLNIQGKWGRAYTLWVFLVVGGLLYGSFVFLLSGKAETLTNIDSLILWAQAAANAILVAVILVTCLVQPHRFLFPIQDMRRVDVVLRWLETPLKTPPRGLIAIGVSSAFRYLGARITNAWLRRRQLVQISMSLAFPVVLGYRDLFKMFQLSSVLILVHCLCYGYAVSSTMVIDCLFVDYLAVITDRFSELNRVLKAFVEHRKPPVGLGLVFVAADSDRGTLGKENARIVANVEKLRLAHHDLCEISKKVNGSFGVQLLAITAISLVMVTGQLYEAYHFILLEQNPAEIAVQKVMWFTFYVGRLSYVSYACSRASNEASRTAVIIYEIPLHQASSLLSTQVNYVSPFFKTYTCGYVDLPTVSDSALLSSDVSRESEFQRLRILHHRSETTQCDRWSGFNLLGDTDTNGQENSMQLGIGTSVVRINKKPNNRYPYRPAIRTLMRYLRLDPFYLSITLSFLSFYLYNALHLDHDDEFGDVETNSLTLVKPIKLRSKNPSHRSRKRAAPGLGMRCGRLRHQICKTLS</sequence>
<evidence type="ECO:0000256" key="7">
    <source>
        <dbReference type="ARBA" id="ARBA00023224"/>
    </source>
</evidence>
<feature type="transmembrane region" description="Helical" evidence="8">
    <location>
        <begin position="183"/>
        <end position="212"/>
    </location>
</feature>
<dbReference type="Pfam" id="PF08395">
    <property type="entry name" value="7tm_7"/>
    <property type="match status" value="1"/>
</dbReference>
<gene>
    <name evidence="10" type="primary">LOC107222965</name>
</gene>
<keyword evidence="9" id="KW-1185">Reference proteome</keyword>
<comment type="caution">
    <text evidence="8">Lacks conserved residue(s) required for the propagation of feature annotation.</text>
</comment>
<evidence type="ECO:0000256" key="1">
    <source>
        <dbReference type="ARBA" id="ARBA00004651"/>
    </source>
</evidence>
<dbReference type="RefSeq" id="XP_046590722.1">
    <property type="nucleotide sequence ID" value="XM_046734766.1"/>
</dbReference>
<dbReference type="PANTHER" id="PTHR21143:SF134">
    <property type="entry name" value="GUSTATORY RECEPTOR"/>
    <property type="match status" value="1"/>
</dbReference>
<evidence type="ECO:0000256" key="3">
    <source>
        <dbReference type="ARBA" id="ARBA00022692"/>
    </source>
</evidence>
<keyword evidence="5 8" id="KW-0472">Membrane</keyword>
<comment type="subcellular location">
    <subcellularLocation>
        <location evidence="1 8">Cell membrane</location>
        <topology evidence="1 8">Multi-pass membrane protein</topology>
    </subcellularLocation>
</comment>
<evidence type="ECO:0000256" key="2">
    <source>
        <dbReference type="ARBA" id="ARBA00022475"/>
    </source>
</evidence>
<feature type="transmembrane region" description="Helical" evidence="8">
    <location>
        <begin position="42"/>
        <end position="63"/>
    </location>
</feature>
<evidence type="ECO:0000256" key="8">
    <source>
        <dbReference type="RuleBase" id="RU363108"/>
    </source>
</evidence>
<comment type="similarity">
    <text evidence="8">Belongs to the insect chemoreceptor superfamily. Gustatory receptor (GR) family.</text>
</comment>
<keyword evidence="4 8" id="KW-1133">Transmembrane helix</keyword>
<keyword evidence="2 8" id="KW-1003">Cell membrane</keyword>
<keyword evidence="7 8" id="KW-0807">Transducer</keyword>
<evidence type="ECO:0000313" key="10">
    <source>
        <dbReference type="RefSeq" id="XP_046590722.1"/>
    </source>
</evidence>
<feature type="transmembrane region" description="Helical" evidence="8">
    <location>
        <begin position="75"/>
        <end position="97"/>
    </location>
</feature>
<accession>A0ABM3FRS7</accession>
<dbReference type="PANTHER" id="PTHR21143">
    <property type="entry name" value="INVERTEBRATE GUSTATORY RECEPTOR"/>
    <property type="match status" value="1"/>
</dbReference>
<name>A0ABM3FRS7_NEOLC</name>
<dbReference type="Proteomes" id="UP000829291">
    <property type="component" value="Chromosome 3"/>
</dbReference>
<comment type="function">
    <text evidence="8">Gustatory receptor which mediates acceptance or avoidance behavior, depending on its substrates.</text>
</comment>
<organism evidence="9 10">
    <name type="scientific">Neodiprion lecontei</name>
    <name type="common">Redheaded pine sawfly</name>
    <dbReference type="NCBI Taxonomy" id="441921"/>
    <lineage>
        <taxon>Eukaryota</taxon>
        <taxon>Metazoa</taxon>
        <taxon>Ecdysozoa</taxon>
        <taxon>Arthropoda</taxon>
        <taxon>Hexapoda</taxon>
        <taxon>Insecta</taxon>
        <taxon>Pterygota</taxon>
        <taxon>Neoptera</taxon>
        <taxon>Endopterygota</taxon>
        <taxon>Hymenoptera</taxon>
        <taxon>Tenthredinoidea</taxon>
        <taxon>Diprionidae</taxon>
        <taxon>Diprioninae</taxon>
        <taxon>Neodiprion</taxon>
    </lineage>
</organism>